<organism evidence="2 3">
    <name type="scientific">Ruminiclostridium hungatei</name>
    <name type="common">Clostridium hungatei</name>
    <dbReference type="NCBI Taxonomy" id="48256"/>
    <lineage>
        <taxon>Bacteria</taxon>
        <taxon>Bacillati</taxon>
        <taxon>Bacillota</taxon>
        <taxon>Clostridia</taxon>
        <taxon>Eubacteriales</taxon>
        <taxon>Oscillospiraceae</taxon>
        <taxon>Ruminiclostridium</taxon>
    </lineage>
</organism>
<evidence type="ECO:0000259" key="1">
    <source>
        <dbReference type="PROSITE" id="PS51186"/>
    </source>
</evidence>
<name>A0A1V4SG47_RUMHU</name>
<dbReference type="InterPro" id="IPR016181">
    <property type="entry name" value="Acyl_CoA_acyltransferase"/>
</dbReference>
<accession>A0A1V4SG47</accession>
<dbReference type="SUPFAM" id="SSF55729">
    <property type="entry name" value="Acyl-CoA N-acyltransferases (Nat)"/>
    <property type="match status" value="1"/>
</dbReference>
<keyword evidence="2" id="KW-0808">Transferase</keyword>
<dbReference type="InterPro" id="IPR000182">
    <property type="entry name" value="GNAT_dom"/>
</dbReference>
<proteinExistence type="predicted"/>
<dbReference type="STRING" id="48256.CLHUN_33220"/>
<dbReference type="PROSITE" id="PS51186">
    <property type="entry name" value="GNAT"/>
    <property type="match status" value="1"/>
</dbReference>
<dbReference type="OrthoDB" id="9795206at2"/>
<dbReference type="PANTHER" id="PTHR43415:SF5">
    <property type="entry name" value="ACETYLTRANSFERASE"/>
    <property type="match status" value="1"/>
</dbReference>
<keyword evidence="3" id="KW-1185">Reference proteome</keyword>
<dbReference type="EMBL" id="MZGX01000024">
    <property type="protein sequence ID" value="OPX42838.1"/>
    <property type="molecule type" value="Genomic_DNA"/>
</dbReference>
<reference evidence="2 3" key="1">
    <citation type="submission" date="2017-03" db="EMBL/GenBank/DDBJ databases">
        <title>Genome sequence of Clostridium hungatei DSM 14427.</title>
        <authorList>
            <person name="Poehlein A."/>
            <person name="Daniel R."/>
        </authorList>
    </citation>
    <scope>NUCLEOTIDE SEQUENCE [LARGE SCALE GENOMIC DNA]</scope>
    <source>
        <strain evidence="2 3">DSM 14427</strain>
    </source>
</reference>
<feature type="domain" description="N-acetyltransferase" evidence="1">
    <location>
        <begin position="9"/>
        <end position="174"/>
    </location>
</feature>
<dbReference type="Pfam" id="PF13302">
    <property type="entry name" value="Acetyltransf_3"/>
    <property type="match status" value="1"/>
</dbReference>
<protein>
    <submittedName>
        <fullName evidence="2">Ribosomal-protein-S5-alanine N-acetyltransferase</fullName>
    </submittedName>
</protein>
<dbReference type="Proteomes" id="UP000191554">
    <property type="component" value="Unassembled WGS sequence"/>
</dbReference>
<dbReference type="GO" id="GO:0016747">
    <property type="term" value="F:acyltransferase activity, transferring groups other than amino-acyl groups"/>
    <property type="evidence" value="ECO:0007669"/>
    <property type="project" value="InterPro"/>
</dbReference>
<dbReference type="Gene3D" id="3.40.630.30">
    <property type="match status" value="1"/>
</dbReference>
<dbReference type="PANTHER" id="PTHR43415">
    <property type="entry name" value="SPERMIDINE N(1)-ACETYLTRANSFERASE"/>
    <property type="match status" value="1"/>
</dbReference>
<evidence type="ECO:0000313" key="3">
    <source>
        <dbReference type="Proteomes" id="UP000191554"/>
    </source>
</evidence>
<gene>
    <name evidence="2" type="ORF">CLHUN_33220</name>
</gene>
<dbReference type="RefSeq" id="WP_080065758.1">
    <property type="nucleotide sequence ID" value="NZ_MZGX01000024.1"/>
</dbReference>
<dbReference type="AlphaFoldDB" id="A0A1V4SG47"/>
<sequence>MNFWKGEKITLRAIEPEDYDLFFEALQDATIQKYESDIRIPMSQNASKDFALNQSLKGNDNDSPFLIIVDNDNNKVGMATPSITDRRVGVFTCGMFIKPEYQHKGYAYEALSIILRYYFDQMRFCKFNASVYEYNTSSNKLCEKIGLAVEGRRRKTVFVDGKFYDEILYGLTDDEFHQQIQYAK</sequence>
<evidence type="ECO:0000313" key="2">
    <source>
        <dbReference type="EMBL" id="OPX42838.1"/>
    </source>
</evidence>
<comment type="caution">
    <text evidence="2">The sequence shown here is derived from an EMBL/GenBank/DDBJ whole genome shotgun (WGS) entry which is preliminary data.</text>
</comment>